<keyword evidence="2" id="KW-1185">Reference proteome</keyword>
<evidence type="ECO:0000313" key="1">
    <source>
        <dbReference type="EMBL" id="KAI9897270.1"/>
    </source>
</evidence>
<sequence length="522" mass="58396">MGNGIVHMLYDKVYSPHAMEGSLTLTVALVSIIAVGGRLIYQYLTIHDDTAKFPLINGAKPWSLFAHKEKMNFIHNAPKLFEQGLKTAGGIFRLQTDDGIQLILSGDHAESLRNHPDLSFTAKTALDFHATIPGFDAFLEGTSEHRILQTTITNYLTHNTHNLNHFLSEEATNALQVHWGDKPEWTDVAVKDTVLHIITQVASRAFLGPELCRNQAWVEHVSSYGSNAGLASQILRVFPKVLRPVVHWFIPACRALRQDLSKCREIVLPVLAKRKREKQERIAAGLKPEKYTDAMEWFEVVAKGRPYDAAAMQIMLAAVGAHSSADAMAQVVFDLADKPELVEEMRQEILEVMPTGEWTKQNIYNLKLMDSVLKESQRLKPATMAPMHRAAVRDTVLPDGTRMVKGSKLMISGHQSMDGNVYPDVDKFDGHRFLRLRNEGLPTAQFVSTSPCTMGFGHGGQACPGRFFANAELKIALAHMLLKYDFKVKTVARPPVFQVSLLNLANPTENIMVRRREEEISM</sequence>
<protein>
    <submittedName>
        <fullName evidence="1">Uncharacterized protein</fullName>
    </submittedName>
</protein>
<organism evidence="1 2">
    <name type="scientific">Trichothecium roseum</name>
    <dbReference type="NCBI Taxonomy" id="47278"/>
    <lineage>
        <taxon>Eukaryota</taxon>
        <taxon>Fungi</taxon>
        <taxon>Dikarya</taxon>
        <taxon>Ascomycota</taxon>
        <taxon>Pezizomycotina</taxon>
        <taxon>Sordariomycetes</taxon>
        <taxon>Hypocreomycetidae</taxon>
        <taxon>Hypocreales</taxon>
        <taxon>Hypocreales incertae sedis</taxon>
        <taxon>Trichothecium</taxon>
    </lineage>
</organism>
<reference evidence="1" key="1">
    <citation type="submission" date="2022-10" db="EMBL/GenBank/DDBJ databases">
        <title>Complete Genome of Trichothecium roseum strain YXFP-22015, a Plant Pathogen Isolated from Citrus.</title>
        <authorList>
            <person name="Wang Y."/>
            <person name="Zhu L."/>
        </authorList>
    </citation>
    <scope>NUCLEOTIDE SEQUENCE</scope>
    <source>
        <strain evidence="1">YXFP-22015</strain>
    </source>
</reference>
<proteinExistence type="predicted"/>
<evidence type="ECO:0000313" key="2">
    <source>
        <dbReference type="Proteomes" id="UP001163324"/>
    </source>
</evidence>
<gene>
    <name evidence="1" type="ORF">N3K66_008292</name>
</gene>
<accession>A0ACC0UU68</accession>
<comment type="caution">
    <text evidence="1">The sequence shown here is derived from an EMBL/GenBank/DDBJ whole genome shotgun (WGS) entry which is preliminary data.</text>
</comment>
<name>A0ACC0UU68_9HYPO</name>
<dbReference type="Proteomes" id="UP001163324">
    <property type="component" value="Chromosome 8"/>
</dbReference>
<dbReference type="EMBL" id="CM047947">
    <property type="protein sequence ID" value="KAI9897270.1"/>
    <property type="molecule type" value="Genomic_DNA"/>
</dbReference>